<dbReference type="PROSITE" id="PS50222">
    <property type="entry name" value="EF_HAND_2"/>
    <property type="match status" value="1"/>
</dbReference>
<keyword evidence="1" id="KW-0106">Calcium</keyword>
<dbReference type="CDD" id="cd00051">
    <property type="entry name" value="EFh"/>
    <property type="match status" value="1"/>
</dbReference>
<organism evidence="3 4">
    <name type="scientific">Nepenthes gracilis</name>
    <name type="common">Slender pitcher plant</name>
    <dbReference type="NCBI Taxonomy" id="150966"/>
    <lineage>
        <taxon>Eukaryota</taxon>
        <taxon>Viridiplantae</taxon>
        <taxon>Streptophyta</taxon>
        <taxon>Embryophyta</taxon>
        <taxon>Tracheophyta</taxon>
        <taxon>Spermatophyta</taxon>
        <taxon>Magnoliopsida</taxon>
        <taxon>eudicotyledons</taxon>
        <taxon>Gunneridae</taxon>
        <taxon>Pentapetalae</taxon>
        <taxon>Caryophyllales</taxon>
        <taxon>Nepenthaceae</taxon>
        <taxon>Nepenthes</taxon>
    </lineage>
</organism>
<dbReference type="SUPFAM" id="SSF47473">
    <property type="entry name" value="EF-hand"/>
    <property type="match status" value="1"/>
</dbReference>
<dbReference type="Pfam" id="PF13499">
    <property type="entry name" value="EF-hand_7"/>
    <property type="match status" value="1"/>
</dbReference>
<dbReference type="GO" id="GO:0005509">
    <property type="term" value="F:calcium ion binding"/>
    <property type="evidence" value="ECO:0007669"/>
    <property type="project" value="InterPro"/>
</dbReference>
<accession>A0AAD3SMH1</accession>
<dbReference type="PROSITE" id="PS00018">
    <property type="entry name" value="EF_HAND_1"/>
    <property type="match status" value="1"/>
</dbReference>
<name>A0AAD3SMH1_NEPGR</name>
<protein>
    <recommendedName>
        <fullName evidence="2">EF-hand domain-containing protein</fullName>
    </recommendedName>
</protein>
<proteinExistence type="predicted"/>
<comment type="caution">
    <text evidence="3">The sequence shown here is derived from an EMBL/GenBank/DDBJ whole genome shotgun (WGS) entry which is preliminary data.</text>
</comment>
<evidence type="ECO:0000313" key="3">
    <source>
        <dbReference type="EMBL" id="GMH13807.1"/>
    </source>
</evidence>
<dbReference type="Gene3D" id="1.10.238.10">
    <property type="entry name" value="EF-hand"/>
    <property type="match status" value="1"/>
</dbReference>
<dbReference type="EMBL" id="BSYO01000013">
    <property type="protein sequence ID" value="GMH13807.1"/>
    <property type="molecule type" value="Genomic_DNA"/>
</dbReference>
<dbReference type="Proteomes" id="UP001279734">
    <property type="component" value="Unassembled WGS sequence"/>
</dbReference>
<dbReference type="InterPro" id="IPR002048">
    <property type="entry name" value="EF_hand_dom"/>
</dbReference>
<dbReference type="InterPro" id="IPR018247">
    <property type="entry name" value="EF_Hand_1_Ca_BS"/>
</dbReference>
<evidence type="ECO:0000259" key="2">
    <source>
        <dbReference type="PROSITE" id="PS50222"/>
    </source>
</evidence>
<gene>
    <name evidence="3" type="ORF">Nepgr_015648</name>
</gene>
<feature type="domain" description="EF-hand" evidence="2">
    <location>
        <begin position="22"/>
        <end position="57"/>
    </location>
</feature>
<dbReference type="SMART" id="SM00054">
    <property type="entry name" value="EFh"/>
    <property type="match status" value="2"/>
</dbReference>
<reference evidence="3" key="1">
    <citation type="submission" date="2023-05" db="EMBL/GenBank/DDBJ databases">
        <title>Nepenthes gracilis genome sequencing.</title>
        <authorList>
            <person name="Fukushima K."/>
        </authorList>
    </citation>
    <scope>NUCLEOTIDE SEQUENCE</scope>
    <source>
        <strain evidence="3">SING2019-196</strain>
    </source>
</reference>
<dbReference type="InterPro" id="IPR011992">
    <property type="entry name" value="EF-hand-dom_pair"/>
</dbReference>
<evidence type="ECO:0000256" key="1">
    <source>
        <dbReference type="ARBA" id="ARBA00022837"/>
    </source>
</evidence>
<evidence type="ECO:0000313" key="4">
    <source>
        <dbReference type="Proteomes" id="UP001279734"/>
    </source>
</evidence>
<keyword evidence="4" id="KW-1185">Reference proteome</keyword>
<dbReference type="AlphaFoldDB" id="A0AAD3SMH1"/>
<sequence length="104" mass="11924">MVHVGSVTVCFPKFEVKEKVSVTKEQLFKIFRDCDKNNDGRLDKEELKEAFRVLGSWGPSIRAHRAIHHCDNNLDGVIDDQEISLLLSYADQQGYKVAYKHSVM</sequence>